<keyword evidence="1 9" id="KW-0479">Metal-binding</keyword>
<evidence type="ECO:0000256" key="3">
    <source>
        <dbReference type="ARBA" id="ARBA00022833"/>
    </source>
</evidence>
<dbReference type="Pfam" id="PF02701">
    <property type="entry name" value="Zn_ribbon_Dof"/>
    <property type="match status" value="1"/>
</dbReference>
<keyword evidence="13" id="KW-1185">Reference proteome</keyword>
<evidence type="ECO:0000256" key="2">
    <source>
        <dbReference type="ARBA" id="ARBA00022771"/>
    </source>
</evidence>
<keyword evidence="5 8" id="KW-0238">DNA-binding</keyword>
<evidence type="ECO:0000313" key="12">
    <source>
        <dbReference type="EMBL" id="KAK4433755.1"/>
    </source>
</evidence>
<feature type="compositionally biased region" description="Polar residues" evidence="10">
    <location>
        <begin position="9"/>
        <end position="28"/>
    </location>
</feature>
<evidence type="ECO:0000256" key="10">
    <source>
        <dbReference type="SAM" id="MobiDB-lite"/>
    </source>
</evidence>
<comment type="caution">
    <text evidence="12">The sequence shown here is derived from an EMBL/GenBank/DDBJ whole genome shotgun (WGS) entry which is preliminary data.</text>
</comment>
<dbReference type="InterPro" id="IPR045174">
    <property type="entry name" value="Dof"/>
</dbReference>
<dbReference type="GO" id="GO:0003700">
    <property type="term" value="F:DNA-binding transcription factor activity"/>
    <property type="evidence" value="ECO:0007669"/>
    <property type="project" value="UniProtKB-UniRule"/>
</dbReference>
<keyword evidence="6 9" id="KW-0804">Transcription</keyword>
<dbReference type="GO" id="GO:0008270">
    <property type="term" value="F:zinc ion binding"/>
    <property type="evidence" value="ECO:0007669"/>
    <property type="project" value="UniProtKB-KW"/>
</dbReference>
<evidence type="ECO:0000256" key="6">
    <source>
        <dbReference type="ARBA" id="ARBA00023163"/>
    </source>
</evidence>
<keyword evidence="2 8" id="KW-0863">Zinc-finger</keyword>
<organism evidence="12 13">
    <name type="scientific">Sesamum alatum</name>
    <dbReference type="NCBI Taxonomy" id="300844"/>
    <lineage>
        <taxon>Eukaryota</taxon>
        <taxon>Viridiplantae</taxon>
        <taxon>Streptophyta</taxon>
        <taxon>Embryophyta</taxon>
        <taxon>Tracheophyta</taxon>
        <taxon>Spermatophyta</taxon>
        <taxon>Magnoliopsida</taxon>
        <taxon>eudicotyledons</taxon>
        <taxon>Gunneridae</taxon>
        <taxon>Pentapetalae</taxon>
        <taxon>asterids</taxon>
        <taxon>lamiids</taxon>
        <taxon>Lamiales</taxon>
        <taxon>Pedaliaceae</taxon>
        <taxon>Sesamum</taxon>
    </lineage>
</organism>
<dbReference type="PROSITE" id="PS01361">
    <property type="entry name" value="ZF_DOF_1"/>
    <property type="match status" value="1"/>
</dbReference>
<dbReference type="EMBL" id="JACGWO010000002">
    <property type="protein sequence ID" value="KAK4433755.1"/>
    <property type="molecule type" value="Genomic_DNA"/>
</dbReference>
<feature type="region of interest" description="Disordered" evidence="10">
    <location>
        <begin position="1"/>
        <end position="31"/>
    </location>
</feature>
<dbReference type="GO" id="GO:0003677">
    <property type="term" value="F:DNA binding"/>
    <property type="evidence" value="ECO:0007669"/>
    <property type="project" value="UniProtKB-UniRule"/>
</dbReference>
<evidence type="ECO:0000256" key="4">
    <source>
        <dbReference type="ARBA" id="ARBA00023015"/>
    </source>
</evidence>
<keyword evidence="4 9" id="KW-0805">Transcription regulation</keyword>
<gene>
    <name evidence="12" type="ORF">Salat_0538200</name>
</gene>
<dbReference type="PANTHER" id="PTHR31992:SF141">
    <property type="entry name" value="DOF ZINC FINGER PROTEIN DOF1.4"/>
    <property type="match status" value="1"/>
</dbReference>
<evidence type="ECO:0000256" key="5">
    <source>
        <dbReference type="ARBA" id="ARBA00023125"/>
    </source>
</evidence>
<dbReference type="PROSITE" id="PS50884">
    <property type="entry name" value="ZF_DOF_2"/>
    <property type="match status" value="1"/>
</dbReference>
<dbReference type="PANTHER" id="PTHR31992">
    <property type="entry name" value="DOF ZINC FINGER PROTEIN DOF1.4-RELATED"/>
    <property type="match status" value="1"/>
</dbReference>
<keyword evidence="3 9" id="KW-0862">Zinc</keyword>
<comment type="function">
    <text evidence="9">Transcription factor that binds specifically to a 5'-AA[AG]G-3' consensus core sequence.</text>
</comment>
<reference evidence="12" key="2">
    <citation type="journal article" date="2024" name="Plant">
        <title>Genomic evolution and insights into agronomic trait innovations of Sesamum species.</title>
        <authorList>
            <person name="Miao H."/>
            <person name="Wang L."/>
            <person name="Qu L."/>
            <person name="Liu H."/>
            <person name="Sun Y."/>
            <person name="Le M."/>
            <person name="Wang Q."/>
            <person name="Wei S."/>
            <person name="Zheng Y."/>
            <person name="Lin W."/>
            <person name="Duan Y."/>
            <person name="Cao H."/>
            <person name="Xiong S."/>
            <person name="Wang X."/>
            <person name="Wei L."/>
            <person name="Li C."/>
            <person name="Ma Q."/>
            <person name="Ju M."/>
            <person name="Zhao R."/>
            <person name="Li G."/>
            <person name="Mu C."/>
            <person name="Tian Q."/>
            <person name="Mei H."/>
            <person name="Zhang T."/>
            <person name="Gao T."/>
            <person name="Zhang H."/>
        </authorList>
    </citation>
    <scope>NUCLEOTIDE SEQUENCE</scope>
    <source>
        <strain evidence="12">3651</strain>
    </source>
</reference>
<comment type="subcellular location">
    <subcellularLocation>
        <location evidence="8 9">Nucleus</location>
    </subcellularLocation>
</comment>
<evidence type="ECO:0000256" key="7">
    <source>
        <dbReference type="ARBA" id="ARBA00023242"/>
    </source>
</evidence>
<dbReference type="GO" id="GO:0005634">
    <property type="term" value="C:nucleus"/>
    <property type="evidence" value="ECO:0007669"/>
    <property type="project" value="UniProtKB-SubCell"/>
</dbReference>
<dbReference type="AlphaFoldDB" id="A0AAE1YNM2"/>
<feature type="domain" description="Dof-type" evidence="11">
    <location>
        <begin position="28"/>
        <end position="82"/>
    </location>
</feature>
<dbReference type="Proteomes" id="UP001293254">
    <property type="component" value="Unassembled WGS sequence"/>
</dbReference>
<reference evidence="12" key="1">
    <citation type="submission" date="2020-06" db="EMBL/GenBank/DDBJ databases">
        <authorList>
            <person name="Li T."/>
            <person name="Hu X."/>
            <person name="Zhang T."/>
            <person name="Song X."/>
            <person name="Zhang H."/>
            <person name="Dai N."/>
            <person name="Sheng W."/>
            <person name="Hou X."/>
            <person name="Wei L."/>
        </authorList>
    </citation>
    <scope>NUCLEOTIDE SEQUENCE</scope>
    <source>
        <strain evidence="12">3651</strain>
        <tissue evidence="12">Leaf</tissue>
    </source>
</reference>
<protein>
    <recommendedName>
        <fullName evidence="9">Dof zinc finger protein</fullName>
    </recommendedName>
</protein>
<proteinExistence type="predicted"/>
<evidence type="ECO:0000313" key="13">
    <source>
        <dbReference type="Proteomes" id="UP001293254"/>
    </source>
</evidence>
<name>A0AAE1YNM2_9LAMI</name>
<evidence type="ECO:0000256" key="1">
    <source>
        <dbReference type="ARBA" id="ARBA00022723"/>
    </source>
</evidence>
<evidence type="ECO:0000256" key="8">
    <source>
        <dbReference type="PROSITE-ProRule" id="PRU00071"/>
    </source>
</evidence>
<evidence type="ECO:0000256" key="9">
    <source>
        <dbReference type="RuleBase" id="RU369094"/>
    </source>
</evidence>
<keyword evidence="7 8" id="KW-0539">Nucleus</keyword>
<sequence length="182" mass="19731">MSAGEPAPSSMSETATKNESPPSSSKQKNCPRCASPNTKFCYYNNYSLSQPRYFCKTCRRYWTQGGALQNVPVGGGCRRNRRRTTATTTLNTPTILGSSTNTASISYTPAAAAVSPEPALVNINRVQENSMWDTVGGTIGYMLLRSEGKIWADILGIPTPPPPPRDFDISSPDCDGMKNLQI</sequence>
<accession>A0AAE1YNM2</accession>
<dbReference type="InterPro" id="IPR003851">
    <property type="entry name" value="Znf_Dof"/>
</dbReference>
<evidence type="ECO:0000259" key="11">
    <source>
        <dbReference type="PROSITE" id="PS50884"/>
    </source>
</evidence>